<dbReference type="AlphaFoldDB" id="A0A1I7YCY1"/>
<dbReference type="Gene3D" id="3.30.420.10">
    <property type="entry name" value="Ribonuclease H-like superfamily/Ribonuclease H"/>
    <property type="match status" value="1"/>
</dbReference>
<dbReference type="GO" id="GO:0003723">
    <property type="term" value="F:RNA binding"/>
    <property type="evidence" value="ECO:0007669"/>
    <property type="project" value="InterPro"/>
</dbReference>
<evidence type="ECO:0000259" key="2">
    <source>
        <dbReference type="PROSITE" id="PS50822"/>
    </source>
</evidence>
<dbReference type="InterPro" id="IPR036397">
    <property type="entry name" value="RNaseH_sf"/>
</dbReference>
<dbReference type="Gene3D" id="2.170.260.10">
    <property type="entry name" value="paz domain"/>
    <property type="match status" value="1"/>
</dbReference>
<accession>A0A1I7YCY1</accession>
<organism evidence="3 4">
    <name type="scientific">Steinernema glaseri</name>
    <dbReference type="NCBI Taxonomy" id="37863"/>
    <lineage>
        <taxon>Eukaryota</taxon>
        <taxon>Metazoa</taxon>
        <taxon>Ecdysozoa</taxon>
        <taxon>Nematoda</taxon>
        <taxon>Chromadorea</taxon>
        <taxon>Rhabditida</taxon>
        <taxon>Tylenchina</taxon>
        <taxon>Panagrolaimomorpha</taxon>
        <taxon>Strongyloidoidea</taxon>
        <taxon>Steinernematidae</taxon>
        <taxon>Steinernema</taxon>
    </lineage>
</organism>
<evidence type="ECO:0000256" key="1">
    <source>
        <dbReference type="SAM" id="MobiDB-lite"/>
    </source>
</evidence>
<sequence>MTNAKKVLAICKNKRSYDQQGQGKQNSERGNGHPQNALVALRFGRLAKNVMKAPITNLPVLPAPLPVRYSKWPRLHEMAIPSYSKPSWESTFKSPAGSNRTCGRRTCNLGCFDLGHGQNRTNHSAAFFFFSDPKNMSYEPIAVNKYELDLNRLISPVYRYELVFVLYKTFPKTLNQPEPRTNIKSDFLERYAIGLHENDADSYIGGYDLEYGPNDPVRKRIRQEAMYQLFQHVQSRARLWFNCQEEPCLMFDCERTMYSDVELQIGEGFMRSLVDVEIVDLPSSVKRYIFSLCGDETEFSTLTIYANYSSLFQINEDYLKASLHFFNTLAWQSVYERLSDHIIYGNKYFNICPERRIAVAGAQAGLFKVDGIRSEIELFGSTNAEGRLEKKLVLSMMPTQAIFFTESESLEISVLKIYGGVATSQIEHALKLPESVEWYSQILSGAMVSFKDNIVFAIHHLDPRPPSKITFEIDGASTTVKEYFMKKHNYDASAELPCVARKIGNTWAYYPMDVLKLLPNQVVKVDQLPTDLLDELSQGGSNLPHLALDRFKEALADMHLLGKDNRYMEKYGMSLRTGRLVRVHCSSALSPRIIYGAGVTIDVQEKNPAAWPVDIKRGSITSVKVDQICFINTCCDELHIVHQFVEKLEKKLRMKPGIGSGISIVDARDVFNKMASVVDMLAVAERIIENGRFEYVYFLALEGSEGNYIREVFKLAEFTNAATRNSYRQVLTQQIGYKTMCTVASTNREKRSPQILESIAMKTNLKLGGVNYNLLGLPKEISDGDGELPTTYLVIGIDMLRPGRLDANGNVLSHPHVGSMTYLFNYRRCLEMRGSFWFQTSRDDGCRLLGERFTDALAHFVGRTGEVPERILVYWNVPDINKRLNDESQCLRSALSKFIDQKGDAVKEGAGKLTLIAVDQNPTTRFLFIESQDDDRAKNVQAGTYINEGSGTTEFTMVSHDSPKGLANPVKYRLIDGDASIPRLQDFTHALCYLQNNSWKSISVPCPLYGATKLTKRALSHYRILEERHYGTNRVGKLPTQEFHARVAKISSLIPGKSAAIFWA</sequence>
<dbReference type="PROSITE" id="PS50822">
    <property type="entry name" value="PIWI"/>
    <property type="match status" value="1"/>
</dbReference>
<dbReference type="Proteomes" id="UP000095287">
    <property type="component" value="Unplaced"/>
</dbReference>
<dbReference type="SMART" id="SM00950">
    <property type="entry name" value="Piwi"/>
    <property type="match status" value="1"/>
</dbReference>
<dbReference type="SUPFAM" id="SSF101690">
    <property type="entry name" value="PAZ domain"/>
    <property type="match status" value="1"/>
</dbReference>
<dbReference type="InterPro" id="IPR003165">
    <property type="entry name" value="Piwi"/>
</dbReference>
<protein>
    <submittedName>
        <fullName evidence="4">Piwi domain-containing protein</fullName>
    </submittedName>
</protein>
<reference evidence="4" key="1">
    <citation type="submission" date="2016-11" db="UniProtKB">
        <authorList>
            <consortium name="WormBaseParasite"/>
        </authorList>
    </citation>
    <scope>IDENTIFICATION</scope>
</reference>
<dbReference type="Gene3D" id="3.40.50.2300">
    <property type="match status" value="1"/>
</dbReference>
<dbReference type="InterPro" id="IPR036085">
    <property type="entry name" value="PAZ_dom_sf"/>
</dbReference>
<dbReference type="PANTHER" id="PTHR22891">
    <property type="entry name" value="EUKARYOTIC TRANSLATION INITIATION FACTOR 2C"/>
    <property type="match status" value="1"/>
</dbReference>
<name>A0A1I7YCY1_9BILA</name>
<evidence type="ECO:0000313" key="4">
    <source>
        <dbReference type="WBParaSite" id="L893_g15063.t1"/>
    </source>
</evidence>
<keyword evidence="3" id="KW-1185">Reference proteome</keyword>
<dbReference type="Pfam" id="PF02171">
    <property type="entry name" value="Piwi"/>
    <property type="match status" value="1"/>
</dbReference>
<dbReference type="InterPro" id="IPR012337">
    <property type="entry name" value="RNaseH-like_sf"/>
</dbReference>
<dbReference type="CDD" id="cd02846">
    <property type="entry name" value="PAZ_argonaute_like"/>
    <property type="match status" value="1"/>
</dbReference>
<dbReference type="Pfam" id="PF02170">
    <property type="entry name" value="PAZ"/>
    <property type="match status" value="1"/>
</dbReference>
<dbReference type="InterPro" id="IPR003100">
    <property type="entry name" value="PAZ_dom"/>
</dbReference>
<dbReference type="SUPFAM" id="SSF53098">
    <property type="entry name" value="Ribonuclease H-like"/>
    <property type="match status" value="1"/>
</dbReference>
<feature type="domain" description="Piwi" evidence="2">
    <location>
        <begin position="739"/>
        <end position="1023"/>
    </location>
</feature>
<evidence type="ECO:0000313" key="3">
    <source>
        <dbReference type="Proteomes" id="UP000095287"/>
    </source>
</evidence>
<dbReference type="WBParaSite" id="L893_g15063.t1">
    <property type="protein sequence ID" value="L893_g15063.t1"/>
    <property type="gene ID" value="L893_g15063"/>
</dbReference>
<proteinExistence type="predicted"/>
<feature type="region of interest" description="Disordered" evidence="1">
    <location>
        <begin position="13"/>
        <end position="34"/>
    </location>
</feature>